<dbReference type="PANTHER" id="PTHR46112">
    <property type="entry name" value="AMINOPEPTIDASE"/>
    <property type="match status" value="1"/>
</dbReference>
<sequence length="389" mass="42936">MDRVMIPAHEYAERAKRAGELMRQQGLDALLLNGNEADYANTRYFSGFWPVFERAGVLLNPDGKGALLVGPESDLFAKDTGHIDDVFAMAEYRESADPAYPHLKLPKFGDVFKHLGVTGDNLRIGVASVLDTNVVVWQALQEAFPNAELVDARDIMVALRSVKSDAEVACLKEAGRITDLAIKDVVAAIRPGITELQLVGVAQKSMYENGAEYEGLPQYCFSQASTRHAISRSSYRTISKGDIVQLNLSAAVDGYSPAVGIPVSVGKLEGEKRDIVDFILEMHMWTEAELRAGRVSGEIARDYEQKFLDAGRKDAYVYGPCHGLGLTEVEAPWMETTSEYELKPNMTFQVDTFGIGSDFGVRWEKPVVIREGGVDFLADQIGHIYELDF</sequence>
<name>A0A553K0X1_9ACTN</name>
<reference evidence="3 4" key="1">
    <citation type="submission" date="2019-07" db="EMBL/GenBank/DDBJ databases">
        <authorList>
            <person name="Zhou L.-Y."/>
        </authorList>
    </citation>
    <scope>NUCLEOTIDE SEQUENCE [LARGE SCALE GENOMIC DNA]</scope>
    <source>
        <strain evidence="3 4">YIM 101269</strain>
    </source>
</reference>
<dbReference type="SUPFAM" id="SSF53092">
    <property type="entry name" value="Creatinase/prolidase N-terminal domain"/>
    <property type="match status" value="1"/>
</dbReference>
<dbReference type="InterPro" id="IPR000587">
    <property type="entry name" value="Creatinase_N"/>
</dbReference>
<keyword evidence="4" id="KW-1185">Reference proteome</keyword>
<dbReference type="EMBL" id="VKKG01000003">
    <property type="protein sequence ID" value="TRY18335.1"/>
    <property type="molecule type" value="Genomic_DNA"/>
</dbReference>
<evidence type="ECO:0000313" key="4">
    <source>
        <dbReference type="Proteomes" id="UP000317638"/>
    </source>
</evidence>
<comment type="caution">
    <text evidence="3">The sequence shown here is derived from an EMBL/GenBank/DDBJ whole genome shotgun (WGS) entry which is preliminary data.</text>
</comment>
<dbReference type="Gene3D" id="3.90.230.10">
    <property type="entry name" value="Creatinase/methionine aminopeptidase superfamily"/>
    <property type="match status" value="1"/>
</dbReference>
<keyword evidence="3" id="KW-0378">Hydrolase</keyword>
<dbReference type="PANTHER" id="PTHR46112:SF2">
    <property type="entry name" value="XAA-PRO AMINOPEPTIDASE P-RELATED"/>
    <property type="match status" value="1"/>
</dbReference>
<evidence type="ECO:0000259" key="1">
    <source>
        <dbReference type="Pfam" id="PF00557"/>
    </source>
</evidence>
<dbReference type="Pfam" id="PF00557">
    <property type="entry name" value="Peptidase_M24"/>
    <property type="match status" value="1"/>
</dbReference>
<feature type="domain" description="Peptidase M24" evidence="1">
    <location>
        <begin position="170"/>
        <end position="371"/>
    </location>
</feature>
<protein>
    <submittedName>
        <fullName evidence="3">Aminopeptidase P family protein</fullName>
    </submittedName>
</protein>
<proteinExistence type="predicted"/>
<evidence type="ECO:0000313" key="3">
    <source>
        <dbReference type="EMBL" id="TRY18335.1"/>
    </source>
</evidence>
<keyword evidence="3" id="KW-0645">Protease</keyword>
<dbReference type="GO" id="GO:0004177">
    <property type="term" value="F:aminopeptidase activity"/>
    <property type="evidence" value="ECO:0007669"/>
    <property type="project" value="UniProtKB-KW"/>
</dbReference>
<dbReference type="InterPro" id="IPR029149">
    <property type="entry name" value="Creatin/AminoP/Spt16_N"/>
</dbReference>
<gene>
    <name evidence="3" type="ORF">FOJ82_09930</name>
</gene>
<dbReference type="Pfam" id="PF01321">
    <property type="entry name" value="Creatinase_N"/>
    <property type="match status" value="1"/>
</dbReference>
<feature type="domain" description="Creatinase N-terminal" evidence="2">
    <location>
        <begin position="14"/>
        <end position="162"/>
    </location>
</feature>
<dbReference type="Gene3D" id="3.40.350.10">
    <property type="entry name" value="Creatinase/prolidase N-terminal domain"/>
    <property type="match status" value="1"/>
</dbReference>
<keyword evidence="3" id="KW-0031">Aminopeptidase</keyword>
<accession>A0A553K0X1</accession>
<dbReference type="Proteomes" id="UP000317638">
    <property type="component" value="Unassembled WGS sequence"/>
</dbReference>
<dbReference type="RefSeq" id="WP_143938311.1">
    <property type="nucleotide sequence ID" value="NZ_VKKG01000003.1"/>
</dbReference>
<dbReference type="SUPFAM" id="SSF55920">
    <property type="entry name" value="Creatinase/aminopeptidase"/>
    <property type="match status" value="1"/>
</dbReference>
<dbReference type="InterPro" id="IPR000994">
    <property type="entry name" value="Pept_M24"/>
</dbReference>
<dbReference type="InterPro" id="IPR050659">
    <property type="entry name" value="Peptidase_M24B"/>
</dbReference>
<dbReference type="OrthoDB" id="9803194at2"/>
<dbReference type="AlphaFoldDB" id="A0A553K0X1"/>
<evidence type="ECO:0000259" key="2">
    <source>
        <dbReference type="Pfam" id="PF01321"/>
    </source>
</evidence>
<dbReference type="InterPro" id="IPR036005">
    <property type="entry name" value="Creatinase/aminopeptidase-like"/>
</dbReference>
<organism evidence="3 4">
    <name type="scientific">Tessaracoccus rhinocerotis</name>
    <dbReference type="NCBI Taxonomy" id="1689449"/>
    <lineage>
        <taxon>Bacteria</taxon>
        <taxon>Bacillati</taxon>
        <taxon>Actinomycetota</taxon>
        <taxon>Actinomycetes</taxon>
        <taxon>Propionibacteriales</taxon>
        <taxon>Propionibacteriaceae</taxon>
        <taxon>Tessaracoccus</taxon>
    </lineage>
</organism>